<name>A0A0A1ZGJ7_PROMR</name>
<dbReference type="GO" id="GO:0031676">
    <property type="term" value="C:plasma membrane-derived thylakoid membrane"/>
    <property type="evidence" value="ECO:0007669"/>
    <property type="project" value="UniProtKB-SubCell"/>
</dbReference>
<dbReference type="EC" id="7.1.1.-" evidence="10"/>
<feature type="transmembrane region" description="Helical" evidence="10">
    <location>
        <begin position="89"/>
        <end position="112"/>
    </location>
</feature>
<keyword evidence="11" id="KW-0560">Oxidoreductase</keyword>
<evidence type="ECO:0000313" key="11">
    <source>
        <dbReference type="EMBL" id="KGF88530.1"/>
    </source>
</evidence>
<dbReference type="GO" id="GO:0048038">
    <property type="term" value="F:quinone binding"/>
    <property type="evidence" value="ECO:0007669"/>
    <property type="project" value="UniProtKB-KW"/>
</dbReference>
<keyword evidence="10" id="KW-0520">NAD</keyword>
<comment type="function">
    <text evidence="10">NDH-1 shuttles electrons from an unknown electron donor, via FMN and iron-sulfur (Fe-S) centers, to quinones in the respiratory and/or the photosynthetic chain. The immediate electron acceptor for the enzyme in this species is believed to be plastoquinone. Couples the redox reaction to proton translocation, and thus conserves the redox energy in a proton gradient. Cyanobacterial NDH-1 also plays a role in inorganic carbon-concentration.</text>
</comment>
<evidence type="ECO:0000256" key="7">
    <source>
        <dbReference type="ARBA" id="ARBA00022957"/>
    </source>
</evidence>
<keyword evidence="7 10" id="KW-0618">Plastoquinone</keyword>
<dbReference type="InterPro" id="IPR038430">
    <property type="entry name" value="NDAH_ubi_oxred_su3_sf"/>
</dbReference>
<dbReference type="PANTHER" id="PTHR11058:SF9">
    <property type="entry name" value="NADH-UBIQUINONE OXIDOREDUCTASE CHAIN 3"/>
    <property type="match status" value="1"/>
</dbReference>
<dbReference type="GO" id="GO:0008137">
    <property type="term" value="F:NADH dehydrogenase (ubiquinone) activity"/>
    <property type="evidence" value="ECO:0007669"/>
    <property type="project" value="InterPro"/>
</dbReference>
<dbReference type="Proteomes" id="UP000030598">
    <property type="component" value="Unassembled WGS sequence"/>
</dbReference>
<comment type="catalytic activity">
    <reaction evidence="10">
        <text>a plastoquinone + NADH + (n+1) H(+)(in) = a plastoquinol + NAD(+) + n H(+)(out)</text>
        <dbReference type="Rhea" id="RHEA:42608"/>
        <dbReference type="Rhea" id="RHEA-COMP:9561"/>
        <dbReference type="Rhea" id="RHEA-COMP:9562"/>
        <dbReference type="ChEBI" id="CHEBI:15378"/>
        <dbReference type="ChEBI" id="CHEBI:17757"/>
        <dbReference type="ChEBI" id="CHEBI:57540"/>
        <dbReference type="ChEBI" id="CHEBI:57945"/>
        <dbReference type="ChEBI" id="CHEBI:62192"/>
    </reaction>
</comment>
<comment type="caution">
    <text evidence="11">The sequence shown here is derived from an EMBL/GenBank/DDBJ whole genome shotgun (WGS) entry which is preliminary data.</text>
</comment>
<dbReference type="EMBL" id="JNAH01000003">
    <property type="protein sequence ID" value="KGF88530.1"/>
    <property type="molecule type" value="Genomic_DNA"/>
</dbReference>
<keyword evidence="4 10" id="KW-0812">Transmembrane</keyword>
<dbReference type="GO" id="GO:0016655">
    <property type="term" value="F:oxidoreductase activity, acting on NAD(P)H, quinone or similar compound as acceptor"/>
    <property type="evidence" value="ECO:0007669"/>
    <property type="project" value="UniProtKB-UniRule"/>
</dbReference>
<keyword evidence="6 10" id="KW-0521">NADP</keyword>
<comment type="catalytic activity">
    <reaction evidence="10">
        <text>a plastoquinone + NADPH + (n+1) H(+)(in) = a plastoquinol + NADP(+) + n H(+)(out)</text>
        <dbReference type="Rhea" id="RHEA:42612"/>
        <dbReference type="Rhea" id="RHEA-COMP:9561"/>
        <dbReference type="Rhea" id="RHEA-COMP:9562"/>
        <dbReference type="ChEBI" id="CHEBI:15378"/>
        <dbReference type="ChEBI" id="CHEBI:17757"/>
        <dbReference type="ChEBI" id="CHEBI:57783"/>
        <dbReference type="ChEBI" id="CHEBI:58349"/>
        <dbReference type="ChEBI" id="CHEBI:62192"/>
    </reaction>
</comment>
<evidence type="ECO:0000256" key="4">
    <source>
        <dbReference type="ARBA" id="ARBA00022692"/>
    </source>
</evidence>
<keyword evidence="10" id="KW-1278">Translocase</keyword>
<dbReference type="GO" id="GO:0030964">
    <property type="term" value="C:NADH dehydrogenase complex"/>
    <property type="evidence" value="ECO:0007669"/>
    <property type="project" value="TreeGrafter"/>
</dbReference>
<proteinExistence type="inferred from homology"/>
<dbReference type="GO" id="GO:0019684">
    <property type="term" value="P:photosynthesis, light reaction"/>
    <property type="evidence" value="ECO:0007669"/>
    <property type="project" value="UniProtKB-UniRule"/>
</dbReference>
<dbReference type="OrthoDB" id="9791970at2"/>
<dbReference type="RefSeq" id="WP_032524048.1">
    <property type="nucleotide sequence ID" value="NZ_CP138934.1"/>
</dbReference>
<dbReference type="PANTHER" id="PTHR11058">
    <property type="entry name" value="NADH-UBIQUINONE OXIDOREDUCTASE CHAIN 3"/>
    <property type="match status" value="1"/>
</dbReference>
<dbReference type="Pfam" id="PF00507">
    <property type="entry name" value="Oxidored_q4"/>
    <property type="match status" value="1"/>
</dbReference>
<dbReference type="HAMAP" id="MF_01394">
    <property type="entry name" value="NDH1_NuoA"/>
    <property type="match status" value="1"/>
</dbReference>
<evidence type="ECO:0000256" key="9">
    <source>
        <dbReference type="ARBA" id="ARBA00023136"/>
    </source>
</evidence>
<evidence type="ECO:0000256" key="10">
    <source>
        <dbReference type="HAMAP-Rule" id="MF_01394"/>
    </source>
</evidence>
<accession>A0A0A1ZGJ7</accession>
<keyword evidence="8 10" id="KW-1133">Transmembrane helix</keyword>
<comment type="subunit">
    <text evidence="10">NDH-1 can be composed of about 15 different subunits; different subcomplexes with different compositions have been identified which probably have different functions.</text>
</comment>
<keyword evidence="10" id="KW-0793">Thylakoid</keyword>
<protein>
    <recommendedName>
        <fullName evidence="10">NAD(P)H-quinone oxidoreductase subunit 3</fullName>
        <ecNumber evidence="10">7.1.1.-</ecNumber>
    </recommendedName>
    <alternativeName>
        <fullName evidence="10">NAD(P)H dehydrogenase subunit 3</fullName>
    </alternativeName>
    <alternativeName>
        <fullName evidence="10">NADH-plastoquinone oxidoreductase subunit 3</fullName>
    </alternativeName>
    <alternativeName>
        <fullName evidence="10">NDH-1 subunit 3</fullName>
        <shortName evidence="10">NDH-C</shortName>
    </alternativeName>
</protein>
<evidence type="ECO:0000313" key="12">
    <source>
        <dbReference type="Proteomes" id="UP000030598"/>
    </source>
</evidence>
<organism evidence="11 12">
    <name type="scientific">Prochlorococcus marinus str. GP2</name>
    <dbReference type="NCBI Taxonomy" id="59925"/>
    <lineage>
        <taxon>Bacteria</taxon>
        <taxon>Bacillati</taxon>
        <taxon>Cyanobacteriota</taxon>
        <taxon>Cyanophyceae</taxon>
        <taxon>Synechococcales</taxon>
        <taxon>Prochlorococcaceae</taxon>
        <taxon>Prochlorococcus</taxon>
    </lineage>
</organism>
<evidence type="ECO:0000256" key="1">
    <source>
        <dbReference type="ARBA" id="ARBA00004141"/>
    </source>
</evidence>
<keyword evidence="9 10" id="KW-0472">Membrane</keyword>
<dbReference type="InterPro" id="IPR023043">
    <property type="entry name" value="NAD(P)H_OxRDtase_bac/plastid"/>
</dbReference>
<gene>
    <name evidence="10" type="primary">ndhC</name>
    <name evidence="11" type="ORF">EU91_0463</name>
</gene>
<evidence type="ECO:0000256" key="3">
    <source>
        <dbReference type="ARBA" id="ARBA00022448"/>
    </source>
</evidence>
<keyword evidence="5 10" id="KW-0874">Quinone</keyword>
<evidence type="ECO:0000256" key="2">
    <source>
        <dbReference type="ARBA" id="ARBA00008472"/>
    </source>
</evidence>
<dbReference type="eggNOG" id="COG0838">
    <property type="taxonomic scope" value="Bacteria"/>
</dbReference>
<sequence length="120" mass="13550">MFLLTGYEYFLGFLLIAAAVPVLALVTNLIVAPKGRSGERKLTYESGMEPIGGAWIQFNIRYYMFALVFVIFDVETVFLYPWAVAFNRLGLLAFIEALIFIAILVIALAYAWRKGALEWS</sequence>
<evidence type="ECO:0000256" key="6">
    <source>
        <dbReference type="ARBA" id="ARBA00022857"/>
    </source>
</evidence>
<evidence type="ECO:0000256" key="5">
    <source>
        <dbReference type="ARBA" id="ARBA00022719"/>
    </source>
</evidence>
<dbReference type="STRING" id="59925.EU91_0463"/>
<comment type="subcellular location">
    <subcellularLocation>
        <location evidence="10">Cellular thylakoid membrane</location>
        <topology evidence="10">Multi-pass membrane protein</topology>
    </subcellularLocation>
    <subcellularLocation>
        <location evidence="1">Membrane</location>
        <topology evidence="1">Multi-pass membrane protein</topology>
    </subcellularLocation>
</comment>
<feature type="transmembrane region" description="Helical" evidence="10">
    <location>
        <begin position="62"/>
        <end position="83"/>
    </location>
</feature>
<reference evidence="12" key="1">
    <citation type="journal article" date="2014" name="Sci. Data">
        <title>Genomes of diverse isolates of the marine cyanobacterium Prochlorococcus.</title>
        <authorList>
            <person name="Biller S."/>
            <person name="Berube P."/>
            <person name="Thompson J."/>
            <person name="Kelly L."/>
            <person name="Roggensack S."/>
            <person name="Awad L."/>
            <person name="Roache-Johnson K."/>
            <person name="Ding H."/>
            <person name="Giovannoni S.J."/>
            <person name="Moore L.R."/>
            <person name="Chisholm S.W."/>
        </authorList>
    </citation>
    <scope>NUCLEOTIDE SEQUENCE [LARGE SCALE GENOMIC DNA]</scope>
    <source>
        <strain evidence="12">GP2</strain>
    </source>
</reference>
<dbReference type="AlphaFoldDB" id="A0A0A1ZGJ7"/>
<dbReference type="InterPro" id="IPR000440">
    <property type="entry name" value="NADH_UbQ/plastoQ_OxRdtase_su3"/>
</dbReference>
<keyword evidence="3 10" id="KW-0813">Transport</keyword>
<evidence type="ECO:0000256" key="8">
    <source>
        <dbReference type="ARBA" id="ARBA00022989"/>
    </source>
</evidence>
<dbReference type="Gene3D" id="1.20.58.1610">
    <property type="entry name" value="NADH:ubiquinone/plastoquinone oxidoreductase, chain 3"/>
    <property type="match status" value="1"/>
</dbReference>
<comment type="similarity">
    <text evidence="2 10">Belongs to the complex I subunit 3 family.</text>
</comment>
<feature type="transmembrane region" description="Helical" evidence="10">
    <location>
        <begin position="6"/>
        <end position="31"/>
    </location>
</feature>